<keyword evidence="3 5" id="KW-0472">Membrane</keyword>
<feature type="region of interest" description="Disordered" evidence="4">
    <location>
        <begin position="1"/>
        <end position="38"/>
    </location>
</feature>
<keyword evidence="2" id="KW-0378">Hydrolase</keyword>
<dbReference type="AlphaFoldDB" id="A0AAV4ZQZ9"/>
<evidence type="ECO:0000256" key="3">
    <source>
        <dbReference type="ARBA" id="ARBA00023136"/>
    </source>
</evidence>
<dbReference type="PANTHER" id="PTHR30627:SF1">
    <property type="entry name" value="PEPTIDOGLYCAN D,D-TRANSPEPTIDASE FTSI"/>
    <property type="match status" value="1"/>
</dbReference>
<dbReference type="Proteomes" id="UP001055247">
    <property type="component" value="Unassembled WGS sequence"/>
</dbReference>
<evidence type="ECO:0000313" key="9">
    <source>
        <dbReference type="Proteomes" id="UP001055247"/>
    </source>
</evidence>
<keyword evidence="5" id="KW-1133">Transmembrane helix</keyword>
<dbReference type="InterPro" id="IPR005311">
    <property type="entry name" value="PBP_dimer"/>
</dbReference>
<protein>
    <submittedName>
        <fullName evidence="8">Peptidoglycan D,D-transpeptidase FtsI</fullName>
    </submittedName>
</protein>
<dbReference type="Pfam" id="PF00905">
    <property type="entry name" value="Transpeptidase"/>
    <property type="match status" value="1"/>
</dbReference>
<evidence type="ECO:0000256" key="2">
    <source>
        <dbReference type="ARBA" id="ARBA00022645"/>
    </source>
</evidence>
<evidence type="ECO:0000313" key="8">
    <source>
        <dbReference type="EMBL" id="GJD90311.1"/>
    </source>
</evidence>
<comment type="caution">
    <text evidence="8">The sequence shown here is derived from an EMBL/GenBank/DDBJ whole genome shotgun (WGS) entry which is preliminary data.</text>
</comment>
<evidence type="ECO:0000256" key="1">
    <source>
        <dbReference type="ARBA" id="ARBA00004370"/>
    </source>
</evidence>
<reference evidence="8" key="1">
    <citation type="journal article" date="2016" name="Front. Microbiol.">
        <title>Genome Sequence of the Piezophilic, Mesophilic Sulfate-Reducing Bacterium Desulfovibrio indicus J2T.</title>
        <authorList>
            <person name="Cao J."/>
            <person name="Maignien L."/>
            <person name="Shao Z."/>
            <person name="Alain K."/>
            <person name="Jebbar M."/>
        </authorList>
    </citation>
    <scope>NUCLEOTIDE SEQUENCE</scope>
    <source>
        <strain evidence="8">DSM 16372</strain>
    </source>
</reference>
<evidence type="ECO:0000256" key="4">
    <source>
        <dbReference type="SAM" id="MobiDB-lite"/>
    </source>
</evidence>
<reference evidence="8" key="2">
    <citation type="submission" date="2021-08" db="EMBL/GenBank/DDBJ databases">
        <authorList>
            <person name="Tani A."/>
            <person name="Ola A."/>
            <person name="Ogura Y."/>
            <person name="Katsura K."/>
            <person name="Hayashi T."/>
        </authorList>
    </citation>
    <scope>NUCLEOTIDE SEQUENCE</scope>
    <source>
        <strain evidence="8">DSM 16372</strain>
    </source>
</reference>
<dbReference type="GO" id="GO:0005886">
    <property type="term" value="C:plasma membrane"/>
    <property type="evidence" value="ECO:0007669"/>
    <property type="project" value="TreeGrafter"/>
</dbReference>
<dbReference type="InterPro" id="IPR012338">
    <property type="entry name" value="Beta-lactam/transpept-like"/>
</dbReference>
<dbReference type="EMBL" id="BPQO01000017">
    <property type="protein sequence ID" value="GJD90311.1"/>
    <property type="molecule type" value="Genomic_DNA"/>
</dbReference>
<feature type="compositionally biased region" description="Basic and acidic residues" evidence="4">
    <location>
        <begin position="1"/>
        <end position="17"/>
    </location>
</feature>
<name>A0AAV4ZQZ9_9HYPH</name>
<evidence type="ECO:0000259" key="6">
    <source>
        <dbReference type="Pfam" id="PF00905"/>
    </source>
</evidence>
<proteinExistence type="predicted"/>
<dbReference type="PANTHER" id="PTHR30627">
    <property type="entry name" value="PEPTIDOGLYCAN D,D-TRANSPEPTIDASE"/>
    <property type="match status" value="1"/>
</dbReference>
<gene>
    <name evidence="8" type="primary">ftsI</name>
    <name evidence="8" type="ORF">BHAOGJBA_3849</name>
</gene>
<dbReference type="GO" id="GO:0071555">
    <property type="term" value="P:cell wall organization"/>
    <property type="evidence" value="ECO:0007669"/>
    <property type="project" value="TreeGrafter"/>
</dbReference>
<evidence type="ECO:0000259" key="7">
    <source>
        <dbReference type="Pfam" id="PF03717"/>
    </source>
</evidence>
<dbReference type="Gene3D" id="3.90.1310.10">
    <property type="entry name" value="Penicillin-binding protein 2a (Domain 2)"/>
    <property type="match status" value="1"/>
</dbReference>
<keyword evidence="5" id="KW-0812">Transmembrane</keyword>
<dbReference type="SUPFAM" id="SSF56519">
    <property type="entry name" value="Penicillin binding protein dimerisation domain"/>
    <property type="match status" value="1"/>
</dbReference>
<feature type="transmembrane region" description="Helical" evidence="5">
    <location>
        <begin position="116"/>
        <end position="136"/>
    </location>
</feature>
<keyword evidence="2" id="KW-0645">Protease</keyword>
<dbReference type="InterPro" id="IPR050515">
    <property type="entry name" value="Beta-lactam/transpept"/>
</dbReference>
<dbReference type="GO" id="GO:0008658">
    <property type="term" value="F:penicillin binding"/>
    <property type="evidence" value="ECO:0007669"/>
    <property type="project" value="InterPro"/>
</dbReference>
<dbReference type="Pfam" id="PF03717">
    <property type="entry name" value="PBP_dimer"/>
    <property type="match status" value="1"/>
</dbReference>
<feature type="domain" description="Penicillin-binding protein transpeptidase" evidence="6">
    <location>
        <begin position="341"/>
        <end position="629"/>
    </location>
</feature>
<dbReference type="GO" id="GO:0004180">
    <property type="term" value="F:carboxypeptidase activity"/>
    <property type="evidence" value="ECO:0007669"/>
    <property type="project" value="UniProtKB-KW"/>
</dbReference>
<comment type="subcellular location">
    <subcellularLocation>
        <location evidence="1">Membrane</location>
    </subcellularLocation>
</comment>
<keyword evidence="9" id="KW-1185">Reference proteome</keyword>
<evidence type="ECO:0000256" key="5">
    <source>
        <dbReference type="SAM" id="Phobius"/>
    </source>
</evidence>
<accession>A0AAV4ZQZ9</accession>
<dbReference type="InterPro" id="IPR036138">
    <property type="entry name" value="PBP_dimer_sf"/>
</dbReference>
<keyword evidence="2" id="KW-0121">Carboxypeptidase</keyword>
<dbReference type="InterPro" id="IPR001460">
    <property type="entry name" value="PCN-bd_Tpept"/>
</dbReference>
<organism evidence="8 9">
    <name type="scientific">Methylobacterium hispanicum</name>
    <dbReference type="NCBI Taxonomy" id="270350"/>
    <lineage>
        <taxon>Bacteria</taxon>
        <taxon>Pseudomonadati</taxon>
        <taxon>Pseudomonadota</taxon>
        <taxon>Alphaproteobacteria</taxon>
        <taxon>Hyphomicrobiales</taxon>
        <taxon>Methylobacteriaceae</taxon>
        <taxon>Methylobacterium</taxon>
    </lineage>
</organism>
<dbReference type="Gene3D" id="3.30.450.330">
    <property type="match status" value="1"/>
</dbReference>
<feature type="domain" description="Penicillin-binding protein dimerisation" evidence="7">
    <location>
        <begin position="155"/>
        <end position="277"/>
    </location>
</feature>
<dbReference type="SUPFAM" id="SSF56601">
    <property type="entry name" value="beta-lactamase/transpeptidase-like"/>
    <property type="match status" value="1"/>
</dbReference>
<sequence>MPDDAHHTPDAHGRAEATDAGSAAPGFTPTSGAEPFAAEHLDPVQAAQDPAEHPEAGHAADAYDSTGAHAEAAVVAPEEASRLAAAVAALRPRQRPLADLLGAMFRLAIERSHTRVAIVGLAFLGVFGAIGGKLVYRAAFPGKGLNEHAVAAAATTAIRPDIVDRNGEVLATDIRTVSVFAEPGNIYDVDEAVELLTAVLPELNAGDLRKKIEDKKEWLKRRGKTDPGFIWVKRELTPKQQAEVHRLGIPGIGFLPDHKRVYPNGVAAAHIIGATNLDNIGIAGIEKYIDTQGNKALNEFGFVAKQTDLKPVQLSLDLRAQFAVRDELAWGIDHFKAKAGASMILDVTTGEVIALVSMPDFDPNDPKDALSPDRINRMNVGVYEMGSTFKAMTLAMALESGKFTVNSTFDTRGGVLNWGRQKIHEYHGTNRVITMPEVFTHSSNIGSAKMALGVGVPGHKAFLKKMGLLDRLRTELPESAAPIIPPRWTEINTITIAFGHGLAVAPLQASAAVAAIANGGFLMTPTFLKTTPDAAMEKATRVLRSDTSEAMRFIMRLNAVEGSAKKASIPLYYVGGKTGTAEKVINGRYVKNRLFTTFMAAAPMNNPKYLFVTLMDEPQGLPESGGYATAAWNSGVVTGRVIERVAPILGLPPQFEPPVKPFPLMVKLGAYHADKVDGR</sequence>
<dbReference type="Gene3D" id="3.40.710.10">
    <property type="entry name" value="DD-peptidase/beta-lactamase superfamily"/>
    <property type="match status" value="1"/>
</dbReference>